<dbReference type="InterPro" id="IPR008878">
    <property type="entry name" value="Transposase_IS66_Orf2"/>
</dbReference>
<gene>
    <name evidence="1" type="ORF">CKO28_26245</name>
</gene>
<sequence length="115" mass="13027">MISVPTGTRVYLALGRTDMRKGMSSLSLLVQEVLQKDPLAGHIFCFRGRKGDLIKLLRYDGDGFCLYAKRLEQGRFVWPGAREGVVHLTPAQLAMLLEGIDWRSPQRTWQPQRVG</sequence>
<proteinExistence type="predicted"/>
<evidence type="ECO:0000313" key="2">
    <source>
        <dbReference type="Proteomes" id="UP001296873"/>
    </source>
</evidence>
<evidence type="ECO:0008006" key="3">
    <source>
        <dbReference type="Google" id="ProtNLM"/>
    </source>
</evidence>
<dbReference type="Proteomes" id="UP001296873">
    <property type="component" value="Unassembled WGS sequence"/>
</dbReference>
<keyword evidence="2" id="KW-1185">Reference proteome</keyword>
<dbReference type="PANTHER" id="PTHR36455">
    <property type="match status" value="1"/>
</dbReference>
<dbReference type="NCBIfam" id="NF033819">
    <property type="entry name" value="IS66_TnpB"/>
    <property type="match status" value="1"/>
</dbReference>
<dbReference type="PANTHER" id="PTHR36455:SF1">
    <property type="entry name" value="BLR8292 PROTEIN"/>
    <property type="match status" value="1"/>
</dbReference>
<accession>A0ABS1DMQ1</accession>
<comment type="caution">
    <text evidence="1">The sequence shown here is derived from an EMBL/GenBank/DDBJ whole genome shotgun (WGS) entry which is preliminary data.</text>
</comment>
<reference evidence="1 2" key="1">
    <citation type="journal article" date="2020" name="Microorganisms">
        <title>Osmotic Adaptation and Compatible Solute Biosynthesis of Phototrophic Bacteria as Revealed from Genome Analyses.</title>
        <authorList>
            <person name="Imhoff J.F."/>
            <person name="Rahn T."/>
            <person name="Kunzel S."/>
            <person name="Keller A."/>
            <person name="Neulinger S.C."/>
        </authorList>
    </citation>
    <scope>NUCLEOTIDE SEQUENCE [LARGE SCALE GENOMIC DNA]</scope>
    <source>
        <strain evidence="1 2">DSM 9895</strain>
    </source>
</reference>
<organism evidence="1 2">
    <name type="scientific">Rhodovibrio sodomensis</name>
    <dbReference type="NCBI Taxonomy" id="1088"/>
    <lineage>
        <taxon>Bacteria</taxon>
        <taxon>Pseudomonadati</taxon>
        <taxon>Pseudomonadota</taxon>
        <taxon>Alphaproteobacteria</taxon>
        <taxon>Rhodospirillales</taxon>
        <taxon>Rhodovibrionaceae</taxon>
        <taxon>Rhodovibrio</taxon>
    </lineage>
</organism>
<dbReference type="RefSeq" id="WP_200344447.1">
    <property type="nucleotide sequence ID" value="NZ_NRRL01000204.1"/>
</dbReference>
<dbReference type="Pfam" id="PF05717">
    <property type="entry name" value="TnpB_IS66"/>
    <property type="match status" value="1"/>
</dbReference>
<name>A0ABS1DMQ1_9PROT</name>
<evidence type="ECO:0000313" key="1">
    <source>
        <dbReference type="EMBL" id="MBK1671504.1"/>
    </source>
</evidence>
<protein>
    <recommendedName>
        <fullName evidence="3">Transposase</fullName>
    </recommendedName>
</protein>
<dbReference type="EMBL" id="NRRL01000204">
    <property type="protein sequence ID" value="MBK1671504.1"/>
    <property type="molecule type" value="Genomic_DNA"/>
</dbReference>